<proteinExistence type="predicted"/>
<comment type="caution">
    <text evidence="1">The sequence shown here is derived from an EMBL/GenBank/DDBJ whole genome shotgun (WGS) entry which is preliminary data.</text>
</comment>
<keyword evidence="2" id="KW-1185">Reference proteome</keyword>
<dbReference type="EMBL" id="JBHTAS010000001">
    <property type="protein sequence ID" value="MFC7139704.1"/>
    <property type="molecule type" value="Genomic_DNA"/>
</dbReference>
<reference evidence="1 2" key="1">
    <citation type="journal article" date="2019" name="Int. J. Syst. Evol. Microbiol.">
        <title>The Global Catalogue of Microorganisms (GCM) 10K type strain sequencing project: providing services to taxonomists for standard genome sequencing and annotation.</title>
        <authorList>
            <consortium name="The Broad Institute Genomics Platform"/>
            <consortium name="The Broad Institute Genome Sequencing Center for Infectious Disease"/>
            <person name="Wu L."/>
            <person name="Ma J."/>
        </authorList>
    </citation>
    <scope>NUCLEOTIDE SEQUENCE [LARGE SCALE GENOMIC DNA]</scope>
    <source>
        <strain evidence="1 2">XZYJT29</strain>
    </source>
</reference>
<evidence type="ECO:0000313" key="2">
    <source>
        <dbReference type="Proteomes" id="UP001596432"/>
    </source>
</evidence>
<name>A0ABD5Y5N7_9EURY</name>
<dbReference type="GeneID" id="78819964"/>
<dbReference type="AlphaFoldDB" id="A0ABD5Y5N7"/>
<organism evidence="1 2">
    <name type="scientific">Halosimplex aquaticum</name>
    <dbReference type="NCBI Taxonomy" id="3026162"/>
    <lineage>
        <taxon>Archaea</taxon>
        <taxon>Methanobacteriati</taxon>
        <taxon>Methanobacteriota</taxon>
        <taxon>Stenosarchaea group</taxon>
        <taxon>Halobacteria</taxon>
        <taxon>Halobacteriales</taxon>
        <taxon>Haloarculaceae</taxon>
        <taxon>Halosimplex</taxon>
    </lineage>
</organism>
<dbReference type="Proteomes" id="UP001596432">
    <property type="component" value="Unassembled WGS sequence"/>
</dbReference>
<gene>
    <name evidence="1" type="ORF">ACFQMA_07605</name>
</gene>
<accession>A0ABD5Y5N7</accession>
<sequence>MIGLLGVAAFQAGLFATPGHVERQPYPDKPADLTEQRVTQYAKACENATVWNEELTGSGETPTQILVSMDEVMVSNRSTGWTVQLSYMVGVHSPNRVGDSTGAAAYFVNESTTLRTVGAKADHGELDPRRNGSVVTRC</sequence>
<dbReference type="RefSeq" id="WP_274325284.1">
    <property type="nucleotide sequence ID" value="NZ_CP118158.1"/>
</dbReference>
<protein>
    <submittedName>
        <fullName evidence="1">Uncharacterized protein</fullName>
    </submittedName>
</protein>
<evidence type="ECO:0000313" key="1">
    <source>
        <dbReference type="EMBL" id="MFC7139704.1"/>
    </source>
</evidence>